<name>A0ACB8BQ84_9AGAM</name>
<dbReference type="EMBL" id="MU266373">
    <property type="protein sequence ID" value="KAH7927043.1"/>
    <property type="molecule type" value="Genomic_DNA"/>
</dbReference>
<sequence length="458" mass="49926">MYTLAARPALIAPAPVFPQPSQNGSPTAHKVPSPARSPEDHTSKDTQNQMERSLKRSVTLVIWYKPNCDPVRLNHEISTFPLFQLSHFPALVSDLELSSSSYIDTYNNATCHWEQHMITTVRTVETDQRLLYKIRKSLLSGLADEECCGLADEVASQPKKKVSPVEPPVLSSSPGPIAALSSQESLKRPASENTEGPPAKKYYVAEGYPPPFYLHNMNFVGMGQPLSFPQAITPPTSDPPNPNGPAPTSASVSSGSPYTGPSTLPNGLHNIQGPVAYNAGPPSPAALPGATGPFPSHPHPPLKRWPNDYTVSEVAAGFRQMDSIVAQTPTATQRMAFERVFGCRYVKSTVCRHRGVWRKAGPGMRNMYEAMGTDERAVWGEFVRRVEGRPPGKIGHAEEEAMLQGLQVGLQRAPPQPGAEHHEQHEEEGNQMTDSVGPPPQVNVQTGRPIRHNHIHAS</sequence>
<reference evidence="1" key="1">
    <citation type="journal article" date="2021" name="New Phytol.">
        <title>Evolutionary innovations through gain and loss of genes in the ectomycorrhizal Boletales.</title>
        <authorList>
            <person name="Wu G."/>
            <person name="Miyauchi S."/>
            <person name="Morin E."/>
            <person name="Kuo A."/>
            <person name="Drula E."/>
            <person name="Varga T."/>
            <person name="Kohler A."/>
            <person name="Feng B."/>
            <person name="Cao Y."/>
            <person name="Lipzen A."/>
            <person name="Daum C."/>
            <person name="Hundley H."/>
            <person name="Pangilinan J."/>
            <person name="Johnson J."/>
            <person name="Barry K."/>
            <person name="LaButti K."/>
            <person name="Ng V."/>
            <person name="Ahrendt S."/>
            <person name="Min B."/>
            <person name="Choi I.G."/>
            <person name="Park H."/>
            <person name="Plett J.M."/>
            <person name="Magnuson J."/>
            <person name="Spatafora J.W."/>
            <person name="Nagy L.G."/>
            <person name="Henrissat B."/>
            <person name="Grigoriev I.V."/>
            <person name="Yang Z.L."/>
            <person name="Xu J."/>
            <person name="Martin F.M."/>
        </authorList>
    </citation>
    <scope>NUCLEOTIDE SEQUENCE</scope>
    <source>
        <strain evidence="1">KUC20120723A-06</strain>
    </source>
</reference>
<evidence type="ECO:0000313" key="2">
    <source>
        <dbReference type="Proteomes" id="UP000790709"/>
    </source>
</evidence>
<accession>A0ACB8BQ84</accession>
<evidence type="ECO:0000313" key="1">
    <source>
        <dbReference type="EMBL" id="KAH7927043.1"/>
    </source>
</evidence>
<protein>
    <submittedName>
        <fullName evidence="1">Uncharacterized protein</fullName>
    </submittedName>
</protein>
<gene>
    <name evidence="1" type="ORF">BV22DRAFT_1007806</name>
</gene>
<proteinExistence type="predicted"/>
<organism evidence="1 2">
    <name type="scientific">Leucogyrophana mollusca</name>
    <dbReference type="NCBI Taxonomy" id="85980"/>
    <lineage>
        <taxon>Eukaryota</taxon>
        <taxon>Fungi</taxon>
        <taxon>Dikarya</taxon>
        <taxon>Basidiomycota</taxon>
        <taxon>Agaricomycotina</taxon>
        <taxon>Agaricomycetes</taxon>
        <taxon>Agaricomycetidae</taxon>
        <taxon>Boletales</taxon>
        <taxon>Boletales incertae sedis</taxon>
        <taxon>Leucogyrophana</taxon>
    </lineage>
</organism>
<dbReference type="Proteomes" id="UP000790709">
    <property type="component" value="Unassembled WGS sequence"/>
</dbReference>
<comment type="caution">
    <text evidence="1">The sequence shown here is derived from an EMBL/GenBank/DDBJ whole genome shotgun (WGS) entry which is preliminary data.</text>
</comment>
<keyword evidence="2" id="KW-1185">Reference proteome</keyword>